<feature type="region of interest" description="Disordered" evidence="1">
    <location>
        <begin position="1"/>
        <end position="39"/>
    </location>
</feature>
<dbReference type="OrthoDB" id="2803898at2759"/>
<dbReference type="HOGENOM" id="CLU_834465_0_0_1"/>
<sequence>MRKAPSTPPPDGQARPSNTETPSHKKSAQSASIFAGKTEDARRALTEELRHVPQVLLDNFLAHAMPPLPDVFGERNSAVRAVMKELQTTDPNGRAALERDGDEYTWASFPQQPKLSKAKLETEAVVFKQLEDIAQDISAAVGRHRWEKGTPRQRFAYTNSPHRTPDSQHRDDNKSRPDGYFLNLSERERGGRSDVSWWDIGPLGEFKKKDGQEETNDDAQKLLWGLNTIMREDPRRRAAYGFTIENTTTRLWYCDRTQIIASLQFDFFKEPESLVAFFLTVMYADEMSLGWDPTIVRVPPDECDPQIGCQYDITVHSRLDDGRIKEAVYRTEKLLSHMAADGIYGRGTRVWSACLQTTDGSKSPLVVIKDYWVDTDLQREGVINHSLRVA</sequence>
<dbReference type="Proteomes" id="UP000008370">
    <property type="component" value="Unassembled WGS sequence"/>
</dbReference>
<dbReference type="InterPro" id="IPR040976">
    <property type="entry name" value="Pkinase_fungal"/>
</dbReference>
<organism evidence="3 4">
    <name type="scientific">Phanerochaete carnosa (strain HHB-10118-sp)</name>
    <name type="common">White-rot fungus</name>
    <name type="synonym">Peniophora carnosa</name>
    <dbReference type="NCBI Taxonomy" id="650164"/>
    <lineage>
        <taxon>Eukaryota</taxon>
        <taxon>Fungi</taxon>
        <taxon>Dikarya</taxon>
        <taxon>Basidiomycota</taxon>
        <taxon>Agaricomycotina</taxon>
        <taxon>Agaricomycetes</taxon>
        <taxon>Polyporales</taxon>
        <taxon>Phanerochaetaceae</taxon>
        <taxon>Phanerochaete</taxon>
    </lineage>
</organism>
<gene>
    <name evidence="3" type="ORF">PHACADRAFT_204721</name>
</gene>
<feature type="domain" description="Fungal-type protein kinase" evidence="2">
    <location>
        <begin position="177"/>
        <end position="381"/>
    </location>
</feature>
<dbReference type="PANTHER" id="PTHR38248:SF2">
    <property type="entry name" value="FUNK1 11"/>
    <property type="match status" value="1"/>
</dbReference>
<dbReference type="InParanoid" id="K5WC68"/>
<evidence type="ECO:0000313" key="3">
    <source>
        <dbReference type="EMBL" id="EKM61553.1"/>
    </source>
</evidence>
<accession>K5WC68</accession>
<evidence type="ECO:0000313" key="4">
    <source>
        <dbReference type="Proteomes" id="UP000008370"/>
    </source>
</evidence>
<dbReference type="EMBL" id="JH930468">
    <property type="protein sequence ID" value="EKM61553.1"/>
    <property type="molecule type" value="Genomic_DNA"/>
</dbReference>
<dbReference type="RefSeq" id="XP_007390961.1">
    <property type="nucleotide sequence ID" value="XM_007390899.1"/>
</dbReference>
<feature type="non-terminal residue" evidence="3">
    <location>
        <position position="390"/>
    </location>
</feature>
<dbReference type="AlphaFoldDB" id="K5WC68"/>
<dbReference type="PANTHER" id="PTHR38248">
    <property type="entry name" value="FUNK1 6"/>
    <property type="match status" value="1"/>
</dbReference>
<dbReference type="KEGG" id="pco:PHACADRAFT_204721"/>
<evidence type="ECO:0000259" key="2">
    <source>
        <dbReference type="Pfam" id="PF17667"/>
    </source>
</evidence>
<feature type="compositionally biased region" description="Basic and acidic residues" evidence="1">
    <location>
        <begin position="163"/>
        <end position="177"/>
    </location>
</feature>
<feature type="region of interest" description="Disordered" evidence="1">
    <location>
        <begin position="144"/>
        <end position="181"/>
    </location>
</feature>
<dbReference type="GeneID" id="18912291"/>
<name>K5WC68_PHACS</name>
<reference evidence="3 4" key="1">
    <citation type="journal article" date="2012" name="BMC Genomics">
        <title>Comparative genomics of the white-rot fungi, Phanerochaete carnosa and P. chrysosporium, to elucidate the genetic basis of the distinct wood types they colonize.</title>
        <authorList>
            <person name="Suzuki H."/>
            <person name="MacDonald J."/>
            <person name="Syed K."/>
            <person name="Salamov A."/>
            <person name="Hori C."/>
            <person name="Aerts A."/>
            <person name="Henrissat B."/>
            <person name="Wiebenga A."/>
            <person name="vanKuyk P.A."/>
            <person name="Barry K."/>
            <person name="Lindquist E."/>
            <person name="LaButti K."/>
            <person name="Lapidus A."/>
            <person name="Lucas S."/>
            <person name="Coutinho P."/>
            <person name="Gong Y."/>
            <person name="Samejima M."/>
            <person name="Mahadevan R."/>
            <person name="Abou-Zaid M."/>
            <person name="de Vries R.P."/>
            <person name="Igarashi K."/>
            <person name="Yadav J.S."/>
            <person name="Grigoriev I.V."/>
            <person name="Master E.R."/>
        </authorList>
    </citation>
    <scope>NUCLEOTIDE SEQUENCE [LARGE SCALE GENOMIC DNA]</scope>
    <source>
        <strain evidence="3 4">HHB-10118-sp</strain>
    </source>
</reference>
<protein>
    <recommendedName>
        <fullName evidence="2">Fungal-type protein kinase domain-containing protein</fullName>
    </recommendedName>
</protein>
<dbReference type="STRING" id="650164.K5WC68"/>
<keyword evidence="4" id="KW-1185">Reference proteome</keyword>
<proteinExistence type="predicted"/>
<evidence type="ECO:0000256" key="1">
    <source>
        <dbReference type="SAM" id="MobiDB-lite"/>
    </source>
</evidence>
<feature type="compositionally biased region" description="Pro residues" evidence="1">
    <location>
        <begin position="1"/>
        <end position="11"/>
    </location>
</feature>
<dbReference type="Pfam" id="PF17667">
    <property type="entry name" value="Pkinase_fungal"/>
    <property type="match status" value="1"/>
</dbReference>